<accession>A0A8T3CC65</accession>
<dbReference type="GO" id="GO:0005634">
    <property type="term" value="C:nucleus"/>
    <property type="evidence" value="ECO:0007669"/>
    <property type="project" value="TreeGrafter"/>
</dbReference>
<dbReference type="InterPro" id="IPR011257">
    <property type="entry name" value="DNA_glycosylase"/>
</dbReference>
<sequence length="451" mass="50943">MEAAAKLVGETLLLEIPVKDTSFDLEKAVCSHGLFMMAPNHWDPASCTLQRPIRLPSGSVRVHISQLRPSSPIAVSVAGSVSLSLEDKEALLDQLRRMLRISDEEDRIIQEFHRIHADAREKGLGRIFRSPTLFEDMVKCILLCNCQWPRTLSMARALCELQQPLPLKQCCNSEAFHPKTPQPKEKKRKTTKRKKVTVKLETKFIDGAELLETAGLMINHVTQPSDSQACHKIDSTALSNQDSLNSSIPSQSFNDGLKFSDGLSCPHEAIGDFPTPEELANLDAAYLANRCKLGYRAKRIVSLAKSIVNGNLQPRKLEEICEGFSMSSYDSIDQQLSVLSGFGPFTRANVLMCMGFYHRVPADTETVRHIRQFHGRNCDIDSAQKVIEAIYGNYAPFQFLAYWIELWEYYEQRFGTWSKLPASYYPLVTASNMKSKISKRLRVKKLELEEQ</sequence>
<organism evidence="1 2">
    <name type="scientific">Dendrobium nobile</name>
    <name type="common">Orchid</name>
    <dbReference type="NCBI Taxonomy" id="94219"/>
    <lineage>
        <taxon>Eukaryota</taxon>
        <taxon>Viridiplantae</taxon>
        <taxon>Streptophyta</taxon>
        <taxon>Embryophyta</taxon>
        <taxon>Tracheophyta</taxon>
        <taxon>Spermatophyta</taxon>
        <taxon>Magnoliopsida</taxon>
        <taxon>Liliopsida</taxon>
        <taxon>Asparagales</taxon>
        <taxon>Orchidaceae</taxon>
        <taxon>Epidendroideae</taxon>
        <taxon>Malaxideae</taxon>
        <taxon>Dendrobiinae</taxon>
        <taxon>Dendrobium</taxon>
    </lineage>
</organism>
<dbReference type="EMBL" id="JAGYWB010000001">
    <property type="protein sequence ID" value="KAI0531276.1"/>
    <property type="molecule type" value="Genomic_DNA"/>
</dbReference>
<evidence type="ECO:0000313" key="1">
    <source>
        <dbReference type="EMBL" id="KAI0531276.1"/>
    </source>
</evidence>
<dbReference type="GO" id="GO:0034039">
    <property type="term" value="F:8-oxo-7,8-dihydroguanine DNA N-glycosylase activity"/>
    <property type="evidence" value="ECO:0007669"/>
    <property type="project" value="TreeGrafter"/>
</dbReference>
<dbReference type="InterPro" id="IPR052054">
    <property type="entry name" value="Oxidative_DNA_repair_enzyme"/>
</dbReference>
<dbReference type="GO" id="GO:0006285">
    <property type="term" value="P:base-excision repair, AP site formation"/>
    <property type="evidence" value="ECO:0007669"/>
    <property type="project" value="TreeGrafter"/>
</dbReference>
<reference evidence="1" key="1">
    <citation type="journal article" date="2022" name="Front. Genet.">
        <title>Chromosome-Scale Assembly of the Dendrobium nobile Genome Provides Insights Into the Molecular Mechanism of the Biosynthesis of the Medicinal Active Ingredient of Dendrobium.</title>
        <authorList>
            <person name="Xu Q."/>
            <person name="Niu S.-C."/>
            <person name="Li K.-L."/>
            <person name="Zheng P.-J."/>
            <person name="Zhang X.-J."/>
            <person name="Jia Y."/>
            <person name="Liu Y."/>
            <person name="Niu Y.-X."/>
            <person name="Yu L.-H."/>
            <person name="Chen D.-F."/>
            <person name="Zhang G.-Q."/>
        </authorList>
    </citation>
    <scope>NUCLEOTIDE SEQUENCE</scope>
    <source>
        <tissue evidence="1">Leaf</tissue>
    </source>
</reference>
<keyword evidence="2" id="KW-1185">Reference proteome</keyword>
<dbReference type="PANTHER" id="PTHR10242:SF4">
    <property type="entry name" value="OS07G0657600 PROTEIN"/>
    <property type="match status" value="1"/>
</dbReference>
<dbReference type="PANTHER" id="PTHR10242">
    <property type="entry name" value="8-OXOGUANINE DNA GLYCOSYLASE"/>
    <property type="match status" value="1"/>
</dbReference>
<dbReference type="AlphaFoldDB" id="A0A8T3CC65"/>
<dbReference type="Proteomes" id="UP000829196">
    <property type="component" value="Unassembled WGS sequence"/>
</dbReference>
<proteinExistence type="predicted"/>
<dbReference type="SUPFAM" id="SSF48150">
    <property type="entry name" value="DNA-glycosylase"/>
    <property type="match status" value="1"/>
</dbReference>
<dbReference type="Gene3D" id="1.10.340.30">
    <property type="entry name" value="Hypothetical protein, domain 2"/>
    <property type="match status" value="1"/>
</dbReference>
<dbReference type="OrthoDB" id="4951845at2759"/>
<protein>
    <recommendedName>
        <fullName evidence="3">HhH-GPD domain-containing protein</fullName>
    </recommendedName>
</protein>
<evidence type="ECO:0008006" key="3">
    <source>
        <dbReference type="Google" id="ProtNLM"/>
    </source>
</evidence>
<evidence type="ECO:0000313" key="2">
    <source>
        <dbReference type="Proteomes" id="UP000829196"/>
    </source>
</evidence>
<gene>
    <name evidence="1" type="ORF">KFK09_000829</name>
</gene>
<comment type="caution">
    <text evidence="1">The sequence shown here is derived from an EMBL/GenBank/DDBJ whole genome shotgun (WGS) entry which is preliminary data.</text>
</comment>
<name>A0A8T3CC65_DENNO</name>